<dbReference type="Proteomes" id="UP000811609">
    <property type="component" value="Chromosome 8"/>
</dbReference>
<dbReference type="EMBL" id="CM031816">
    <property type="protein sequence ID" value="KAG6645400.1"/>
    <property type="molecule type" value="Genomic_DNA"/>
</dbReference>
<accession>A0A8T1PYN8</accession>
<organism evidence="1 2">
    <name type="scientific">Carya illinoinensis</name>
    <name type="common">Pecan</name>
    <dbReference type="NCBI Taxonomy" id="32201"/>
    <lineage>
        <taxon>Eukaryota</taxon>
        <taxon>Viridiplantae</taxon>
        <taxon>Streptophyta</taxon>
        <taxon>Embryophyta</taxon>
        <taxon>Tracheophyta</taxon>
        <taxon>Spermatophyta</taxon>
        <taxon>Magnoliopsida</taxon>
        <taxon>eudicotyledons</taxon>
        <taxon>Gunneridae</taxon>
        <taxon>Pentapetalae</taxon>
        <taxon>rosids</taxon>
        <taxon>fabids</taxon>
        <taxon>Fagales</taxon>
        <taxon>Juglandaceae</taxon>
        <taxon>Carya</taxon>
    </lineage>
</organism>
<dbReference type="AlphaFoldDB" id="A0A8T1PYN8"/>
<evidence type="ECO:0000313" key="2">
    <source>
        <dbReference type="Proteomes" id="UP000811609"/>
    </source>
</evidence>
<evidence type="ECO:0000313" key="1">
    <source>
        <dbReference type="EMBL" id="KAG6645400.1"/>
    </source>
</evidence>
<sequence length="101" mass="11585">MGKVHQSKHSPFNTKGFTRCWTPNIKKLLGELLQAESEKGIHLKCILQRLIERFCDIIISGDNWLLLLLVGTDVPAENFELSTKSLFGWVPYTLWQAKVPF</sequence>
<reference evidence="1" key="1">
    <citation type="submission" date="2020-12" db="EMBL/GenBank/DDBJ databases">
        <title>WGS assembly of Carya illinoinensis cv. Pawnee.</title>
        <authorList>
            <person name="Platts A."/>
            <person name="Shu S."/>
            <person name="Wright S."/>
            <person name="Barry K."/>
            <person name="Edger P."/>
            <person name="Pires J.C."/>
            <person name="Schmutz J."/>
        </authorList>
    </citation>
    <scope>NUCLEOTIDE SEQUENCE</scope>
    <source>
        <tissue evidence="1">Leaf</tissue>
    </source>
</reference>
<comment type="caution">
    <text evidence="1">The sequence shown here is derived from an EMBL/GenBank/DDBJ whole genome shotgun (WGS) entry which is preliminary data.</text>
</comment>
<proteinExistence type="predicted"/>
<protein>
    <submittedName>
        <fullName evidence="1">Uncharacterized protein</fullName>
    </submittedName>
</protein>
<gene>
    <name evidence="1" type="ORF">CIPAW_08G120000</name>
</gene>
<name>A0A8T1PYN8_CARIL</name>
<keyword evidence="2" id="KW-1185">Reference proteome</keyword>